<keyword evidence="1" id="KW-0732">Signal</keyword>
<feature type="signal peptide" evidence="1">
    <location>
        <begin position="1"/>
        <end position="17"/>
    </location>
</feature>
<feature type="chain" id="PRO_5020510202" evidence="1">
    <location>
        <begin position="18"/>
        <end position="195"/>
    </location>
</feature>
<protein>
    <submittedName>
        <fullName evidence="2">Uncharacterized protein</fullName>
    </submittedName>
</protein>
<name>A0A4R6Q5M2_9FLAO</name>
<gene>
    <name evidence="2" type="ORF">BC748_2897</name>
</gene>
<dbReference type="RefSeq" id="WP_133534077.1">
    <property type="nucleotide sequence ID" value="NZ_SNXR01000019.1"/>
</dbReference>
<dbReference type="OrthoDB" id="656959at2"/>
<dbReference type="Proteomes" id="UP000295260">
    <property type="component" value="Unassembled WGS sequence"/>
</dbReference>
<organism evidence="2 3">
    <name type="scientific">Flavobacterium dankookense</name>
    <dbReference type="NCBI Taxonomy" id="706186"/>
    <lineage>
        <taxon>Bacteria</taxon>
        <taxon>Pseudomonadati</taxon>
        <taxon>Bacteroidota</taxon>
        <taxon>Flavobacteriia</taxon>
        <taxon>Flavobacteriales</taxon>
        <taxon>Flavobacteriaceae</taxon>
        <taxon>Flavobacterium</taxon>
    </lineage>
</organism>
<proteinExistence type="predicted"/>
<comment type="caution">
    <text evidence="2">The sequence shown here is derived from an EMBL/GenBank/DDBJ whole genome shotgun (WGS) entry which is preliminary data.</text>
</comment>
<evidence type="ECO:0000313" key="3">
    <source>
        <dbReference type="Proteomes" id="UP000295260"/>
    </source>
</evidence>
<reference evidence="2 3" key="1">
    <citation type="submission" date="2019-03" db="EMBL/GenBank/DDBJ databases">
        <title>Genomic Encyclopedia of Archaeal and Bacterial Type Strains, Phase II (KMG-II): from individual species to whole genera.</title>
        <authorList>
            <person name="Goeker M."/>
        </authorList>
    </citation>
    <scope>NUCLEOTIDE SEQUENCE [LARGE SCALE GENOMIC DNA]</scope>
    <source>
        <strain evidence="2 3">DSM 25687</strain>
    </source>
</reference>
<accession>A0A4R6Q5M2</accession>
<sequence length="195" mass="22591">MKIIICLLILTSNLSFAQNFEPIINDTDPDYNCKKTKNTPFEKLVTNFPLNETITIQLVSFTYDNTIYIDENGNEKHPIIDSIARIGEKLNLKNLKEIKTLELPKIIELADLLYNFNYNPKKNMTNLAFSCYDPRNAIVFLDKQNNVIEYIEICFSCLGYHIFNKSNFGEFCTGKIDLIKNFFFLNGIKYGVIKD</sequence>
<evidence type="ECO:0000313" key="2">
    <source>
        <dbReference type="EMBL" id="TDP57377.1"/>
    </source>
</evidence>
<keyword evidence="3" id="KW-1185">Reference proteome</keyword>
<evidence type="ECO:0000256" key="1">
    <source>
        <dbReference type="SAM" id="SignalP"/>
    </source>
</evidence>
<dbReference type="AlphaFoldDB" id="A0A4R6Q5M2"/>
<dbReference type="EMBL" id="SNXR01000019">
    <property type="protein sequence ID" value="TDP57377.1"/>
    <property type="molecule type" value="Genomic_DNA"/>
</dbReference>